<evidence type="ECO:0000313" key="2">
    <source>
        <dbReference type="Proteomes" id="UP001427805"/>
    </source>
</evidence>
<gene>
    <name evidence="1" type="ORF">TPR58_13025</name>
</gene>
<dbReference type="RefSeq" id="WP_346247106.1">
    <property type="nucleotide sequence ID" value="NZ_JBDIZK010000007.1"/>
</dbReference>
<dbReference type="SUPFAM" id="SSF53756">
    <property type="entry name" value="UDP-Glycosyltransferase/glycogen phosphorylase"/>
    <property type="match status" value="1"/>
</dbReference>
<protein>
    <submittedName>
        <fullName evidence="1">Uncharacterized protein</fullName>
    </submittedName>
</protein>
<name>A0ABV0BCH0_9SPHN</name>
<comment type="caution">
    <text evidence="1">The sequence shown here is derived from an EMBL/GenBank/DDBJ whole genome shotgun (WGS) entry which is preliminary data.</text>
</comment>
<sequence>MEAQLRALRPDLDILFIDTQPFNLRTGGITRYDGQGEIRRANPADCALRRWTGSQTVNLVLNGGPLAYARIERLMRRLLGRRHDALILCHDRIYAETALIRAARKLGTPTVLVQEGPFCAIGHAGRQSGSLAIKSALAPLVTRSGILPAIPDYGCAGHDLVLAASDDYRHQWIAAGVPADRISVAGVPRYDPLAELRERFRSTPRRAGPLRILYLVQPFAAHGKVDRQAAEQLQQRLAEGLNLAAETVAFEFVIRAHPRSSVDDVATLRHLLKVAPSDDPGTVPLEQRLADIDLVVGHYSSGLLEAATLERPVLCLPVPETAFSEESEARKQAWLVDAGATTVTNANEIAKILKQSGNRPGIQIAWSNVEGETGRVDGDASFRCAEAILNMAVGIAIEGRRTRI</sequence>
<dbReference type="EMBL" id="JBDIZK010000007">
    <property type="protein sequence ID" value="MEN3748092.1"/>
    <property type="molecule type" value="Genomic_DNA"/>
</dbReference>
<dbReference type="Proteomes" id="UP001427805">
    <property type="component" value="Unassembled WGS sequence"/>
</dbReference>
<accession>A0ABV0BCH0</accession>
<keyword evidence="2" id="KW-1185">Reference proteome</keyword>
<proteinExistence type="predicted"/>
<organism evidence="1 2">
    <name type="scientific">Sphingomonas rustica</name>
    <dbReference type="NCBI Taxonomy" id="3103142"/>
    <lineage>
        <taxon>Bacteria</taxon>
        <taxon>Pseudomonadati</taxon>
        <taxon>Pseudomonadota</taxon>
        <taxon>Alphaproteobacteria</taxon>
        <taxon>Sphingomonadales</taxon>
        <taxon>Sphingomonadaceae</taxon>
        <taxon>Sphingomonas</taxon>
    </lineage>
</organism>
<evidence type="ECO:0000313" key="1">
    <source>
        <dbReference type="EMBL" id="MEN3748092.1"/>
    </source>
</evidence>
<reference evidence="1 2" key="1">
    <citation type="submission" date="2024-05" db="EMBL/GenBank/DDBJ databases">
        <title>Sphingomonas sp. HF-S3 16S ribosomal RNA gene Genome sequencing and assembly.</title>
        <authorList>
            <person name="Lee H."/>
        </authorList>
    </citation>
    <scope>NUCLEOTIDE SEQUENCE [LARGE SCALE GENOMIC DNA]</scope>
    <source>
        <strain evidence="1 2">HF-S3</strain>
    </source>
</reference>